<organism evidence="1 2">
    <name type="scientific">Linum trigynum</name>
    <dbReference type="NCBI Taxonomy" id="586398"/>
    <lineage>
        <taxon>Eukaryota</taxon>
        <taxon>Viridiplantae</taxon>
        <taxon>Streptophyta</taxon>
        <taxon>Embryophyta</taxon>
        <taxon>Tracheophyta</taxon>
        <taxon>Spermatophyta</taxon>
        <taxon>Magnoliopsida</taxon>
        <taxon>eudicotyledons</taxon>
        <taxon>Gunneridae</taxon>
        <taxon>Pentapetalae</taxon>
        <taxon>rosids</taxon>
        <taxon>fabids</taxon>
        <taxon>Malpighiales</taxon>
        <taxon>Linaceae</taxon>
        <taxon>Linum</taxon>
    </lineage>
</organism>
<gene>
    <name evidence="1" type="ORF">LTRI10_LOCUS46187</name>
</gene>
<sequence>MPKLFKFFKFWIKHPRFMDLVKEAWMTQVEGSPLIRVCRKLKLLKGLLKKLNRDDFSDISERVRMKESELVTAQAEALNHPTTSAFEEEIRISKEARVLREAEESFFRQKSREIWLKEGDSNTPYFHNSVKSRQKRNMIRSLINENGQRVTDNDGMAGIAERFYRELLGKCDPEVIPPEVDQIKSILLKKLMPEQSVELCSHVTAEEVKTTLFGFDGEKALGLMAFLPVSSKQHGMLLEER</sequence>
<name>A0AAV2G874_9ROSI</name>
<evidence type="ECO:0000313" key="2">
    <source>
        <dbReference type="Proteomes" id="UP001497516"/>
    </source>
</evidence>
<dbReference type="EMBL" id="OZ034821">
    <property type="protein sequence ID" value="CAL1406464.1"/>
    <property type="molecule type" value="Genomic_DNA"/>
</dbReference>
<reference evidence="1 2" key="1">
    <citation type="submission" date="2024-04" db="EMBL/GenBank/DDBJ databases">
        <authorList>
            <person name="Fracassetti M."/>
        </authorList>
    </citation>
    <scope>NUCLEOTIDE SEQUENCE [LARGE SCALE GENOMIC DNA]</scope>
</reference>
<protein>
    <submittedName>
        <fullName evidence="1">Uncharacterized protein</fullName>
    </submittedName>
</protein>
<evidence type="ECO:0000313" key="1">
    <source>
        <dbReference type="EMBL" id="CAL1406464.1"/>
    </source>
</evidence>
<dbReference type="Proteomes" id="UP001497516">
    <property type="component" value="Chromosome 8"/>
</dbReference>
<keyword evidence="2" id="KW-1185">Reference proteome</keyword>
<dbReference type="AlphaFoldDB" id="A0AAV2G874"/>
<accession>A0AAV2G874</accession>
<proteinExistence type="predicted"/>